<dbReference type="CDD" id="cd00082">
    <property type="entry name" value="HisKA"/>
    <property type="match status" value="1"/>
</dbReference>
<dbReference type="EC" id="2.7.13.3" evidence="3"/>
<evidence type="ECO:0000256" key="9">
    <source>
        <dbReference type="ARBA" id="ARBA00022777"/>
    </source>
</evidence>
<dbReference type="FunFam" id="3.30.565.10:FF:000013">
    <property type="entry name" value="Two-component sensor histidine kinase"/>
    <property type="match status" value="1"/>
</dbReference>
<dbReference type="InterPro" id="IPR050398">
    <property type="entry name" value="HssS/ArlS-like"/>
</dbReference>
<dbReference type="GO" id="GO:0005524">
    <property type="term" value="F:ATP binding"/>
    <property type="evidence" value="ECO:0007669"/>
    <property type="project" value="UniProtKB-KW"/>
</dbReference>
<feature type="domain" description="Histidine kinase" evidence="15">
    <location>
        <begin position="428"/>
        <end position="625"/>
    </location>
</feature>
<evidence type="ECO:0000256" key="11">
    <source>
        <dbReference type="ARBA" id="ARBA00022989"/>
    </source>
</evidence>
<dbReference type="Pfam" id="PF00512">
    <property type="entry name" value="HisKA"/>
    <property type="match status" value="1"/>
</dbReference>
<dbReference type="InterPro" id="IPR003660">
    <property type="entry name" value="HAMP_dom"/>
</dbReference>
<accession>A0ABC8EDU8</accession>
<evidence type="ECO:0000313" key="17">
    <source>
        <dbReference type="EMBL" id="BDR81824.1"/>
    </source>
</evidence>
<keyword evidence="10" id="KW-0067">ATP-binding</keyword>
<keyword evidence="7 14" id="KW-0812">Transmembrane</keyword>
<feature type="transmembrane region" description="Helical" evidence="14">
    <location>
        <begin position="185"/>
        <end position="203"/>
    </location>
</feature>
<dbReference type="GO" id="GO:0000160">
    <property type="term" value="P:phosphorelay signal transduction system"/>
    <property type="evidence" value="ECO:0007669"/>
    <property type="project" value="UniProtKB-KW"/>
</dbReference>
<keyword evidence="9 17" id="KW-0418">Kinase</keyword>
<dbReference type="CDD" id="cd06225">
    <property type="entry name" value="HAMP"/>
    <property type="match status" value="1"/>
</dbReference>
<feature type="transmembrane region" description="Helical" evidence="14">
    <location>
        <begin position="12"/>
        <end position="33"/>
    </location>
</feature>
<evidence type="ECO:0000313" key="18">
    <source>
        <dbReference type="Proteomes" id="UP001321763"/>
    </source>
</evidence>
<feature type="transmembrane region" description="Helical" evidence="14">
    <location>
        <begin position="223"/>
        <end position="239"/>
    </location>
</feature>
<dbReference type="PROSITE" id="PS51257">
    <property type="entry name" value="PROKAR_LIPOPROTEIN"/>
    <property type="match status" value="1"/>
</dbReference>
<keyword evidence="11 14" id="KW-1133">Transmembrane helix</keyword>
<dbReference type="InterPro" id="IPR005467">
    <property type="entry name" value="His_kinase_dom"/>
</dbReference>
<dbReference type="InterPro" id="IPR004358">
    <property type="entry name" value="Sig_transdc_His_kin-like_C"/>
</dbReference>
<dbReference type="InterPro" id="IPR036097">
    <property type="entry name" value="HisK_dim/P_sf"/>
</dbReference>
<feature type="domain" description="HAMP" evidence="16">
    <location>
        <begin position="367"/>
        <end position="413"/>
    </location>
</feature>
<dbReference type="SMART" id="SM00388">
    <property type="entry name" value="HisKA"/>
    <property type="match status" value="1"/>
</dbReference>
<dbReference type="InterPro" id="IPR003594">
    <property type="entry name" value="HATPase_dom"/>
</dbReference>
<evidence type="ECO:0000256" key="12">
    <source>
        <dbReference type="ARBA" id="ARBA00023012"/>
    </source>
</evidence>
<comment type="catalytic activity">
    <reaction evidence="1">
        <text>ATP + protein L-histidine = ADP + protein N-phospho-L-histidine.</text>
        <dbReference type="EC" id="2.7.13.3"/>
    </reaction>
</comment>
<dbReference type="PANTHER" id="PTHR45528:SF1">
    <property type="entry name" value="SENSOR HISTIDINE KINASE CPXA"/>
    <property type="match status" value="1"/>
</dbReference>
<sequence>MDIKLKNKKSILICFVVSVYLIAIASIACIDVLNNKYYLKKEAYINSEFFKKEVINYFENVQILIRSDKSDLNKKKQEDLESVKLKKVINNNKDFSYYIKNQNTGKVYTNISGLSNLNKYIEDKALYNLNLSKIEDNRFNFIRTEVERNNFTGNIIVLKKGETSTQLYRDYDYYNSIKSKLIKEIIIGIMSFGIGIFLILYLLKYKRDELKFIEKTRERYNKVPVELRIILLFIFLKIMSDYQRRIYLFDMPIKIERFIKLSFVALYIFYLLICGLNFISNKNNGTKIFKNSIVYKMKEDIRESFKIKSTIRKVTLVYITTISIGFVFIIGMAMFKYNKLIFLLIMTYIGIYAYIVPRYIFKKTAMVNKIVKGTEEMVAGNLDYTIDENDKGLLGKLAHNINNMKKGFKKSVESQVKSERLKSELITNVSHDLKTPLTSIINYVDLLKSEDLSKEDMNVYIQILDKKSKRLKVLIEDLFEASKISSGSIELNIEKVDISEILRQALGEFHEKIESSSLNFKVNMEKDGIYANLDGKKTWRVFENLIGNILKYSMKNSRVYIDLETEGNKAMVTMKNISAYEMDFNTEEIFERFKRGDKARKSDGSGLGLAIAKSIVELQGGNMDIVIDGDLFKVIIEFSLLDK</sequence>
<dbReference type="EMBL" id="AP026818">
    <property type="protein sequence ID" value="BDR81824.1"/>
    <property type="molecule type" value="Genomic_DNA"/>
</dbReference>
<dbReference type="SUPFAM" id="SSF47384">
    <property type="entry name" value="Homodimeric domain of signal transducing histidine kinase"/>
    <property type="match status" value="1"/>
</dbReference>
<dbReference type="Proteomes" id="UP001321763">
    <property type="component" value="Chromosome"/>
</dbReference>
<protein>
    <recommendedName>
        <fullName evidence="3">histidine kinase</fullName>
        <ecNumber evidence="3">2.7.13.3</ecNumber>
    </recommendedName>
</protein>
<keyword evidence="13 14" id="KW-0472">Membrane</keyword>
<dbReference type="SUPFAM" id="SSF55874">
    <property type="entry name" value="ATPase domain of HSP90 chaperone/DNA topoisomerase II/histidine kinase"/>
    <property type="match status" value="1"/>
</dbReference>
<keyword evidence="4" id="KW-1003">Cell membrane</keyword>
<dbReference type="AlphaFoldDB" id="A0ABC8EDU8"/>
<proteinExistence type="predicted"/>
<dbReference type="InterPro" id="IPR036890">
    <property type="entry name" value="HATPase_C_sf"/>
</dbReference>
<evidence type="ECO:0000256" key="7">
    <source>
        <dbReference type="ARBA" id="ARBA00022692"/>
    </source>
</evidence>
<dbReference type="InterPro" id="IPR003661">
    <property type="entry name" value="HisK_dim/P_dom"/>
</dbReference>
<keyword evidence="5" id="KW-0597">Phosphoprotein</keyword>
<evidence type="ECO:0000256" key="10">
    <source>
        <dbReference type="ARBA" id="ARBA00022840"/>
    </source>
</evidence>
<name>A0ABC8EDU8_CLOTA</name>
<evidence type="ECO:0000256" key="3">
    <source>
        <dbReference type="ARBA" id="ARBA00012438"/>
    </source>
</evidence>
<organism evidence="17 18">
    <name type="scientific">Clostridium tetani</name>
    <dbReference type="NCBI Taxonomy" id="1513"/>
    <lineage>
        <taxon>Bacteria</taxon>
        <taxon>Bacillati</taxon>
        <taxon>Bacillota</taxon>
        <taxon>Clostridia</taxon>
        <taxon>Eubacteriales</taxon>
        <taxon>Clostridiaceae</taxon>
        <taxon>Clostridium</taxon>
    </lineage>
</organism>
<dbReference type="RefSeq" id="WP_317724469.1">
    <property type="nucleotide sequence ID" value="NZ_AP026818.1"/>
</dbReference>
<dbReference type="PRINTS" id="PR00344">
    <property type="entry name" value="BCTRLSENSOR"/>
</dbReference>
<dbReference type="SMART" id="SM00387">
    <property type="entry name" value="HATPase_c"/>
    <property type="match status" value="1"/>
</dbReference>
<dbReference type="GO" id="GO:0005886">
    <property type="term" value="C:plasma membrane"/>
    <property type="evidence" value="ECO:0007669"/>
    <property type="project" value="UniProtKB-SubCell"/>
</dbReference>
<keyword evidence="6" id="KW-0808">Transferase</keyword>
<gene>
    <name evidence="17" type="ORF">K234311028_20700</name>
</gene>
<reference evidence="17 18" key="1">
    <citation type="submission" date="2022-09" db="EMBL/GenBank/DDBJ databases">
        <title>complete genome sequences of Clostridium tetani str. KHSU-234311-028 isolated from soil.</title>
        <authorList>
            <person name="Sekizuka T."/>
            <person name="Shitada C."/>
            <person name="Takahashi M."/>
            <person name="Kuroda M."/>
        </authorList>
    </citation>
    <scope>NUCLEOTIDE SEQUENCE [LARGE SCALE GENOMIC DNA]</scope>
    <source>
        <strain evidence="17 18">KHSU-234311-028</strain>
    </source>
</reference>
<dbReference type="PROSITE" id="PS50885">
    <property type="entry name" value="HAMP"/>
    <property type="match status" value="1"/>
</dbReference>
<evidence type="ECO:0000256" key="1">
    <source>
        <dbReference type="ARBA" id="ARBA00000085"/>
    </source>
</evidence>
<evidence type="ECO:0000256" key="8">
    <source>
        <dbReference type="ARBA" id="ARBA00022741"/>
    </source>
</evidence>
<keyword evidence="8" id="KW-0547">Nucleotide-binding</keyword>
<dbReference type="Gene3D" id="3.30.565.10">
    <property type="entry name" value="Histidine kinase-like ATPase, C-terminal domain"/>
    <property type="match status" value="1"/>
</dbReference>
<evidence type="ECO:0000256" key="13">
    <source>
        <dbReference type="ARBA" id="ARBA00023136"/>
    </source>
</evidence>
<feature type="transmembrane region" description="Helical" evidence="14">
    <location>
        <begin position="259"/>
        <end position="279"/>
    </location>
</feature>
<keyword evidence="12" id="KW-0902">Two-component regulatory system</keyword>
<evidence type="ECO:0000256" key="2">
    <source>
        <dbReference type="ARBA" id="ARBA00004651"/>
    </source>
</evidence>
<feature type="transmembrane region" description="Helical" evidence="14">
    <location>
        <begin position="316"/>
        <end position="335"/>
    </location>
</feature>
<dbReference type="GO" id="GO:0004673">
    <property type="term" value="F:protein histidine kinase activity"/>
    <property type="evidence" value="ECO:0007669"/>
    <property type="project" value="UniProtKB-EC"/>
</dbReference>
<comment type="subcellular location">
    <subcellularLocation>
        <location evidence="2">Cell membrane</location>
        <topology evidence="2">Multi-pass membrane protein</topology>
    </subcellularLocation>
</comment>
<feature type="transmembrane region" description="Helical" evidence="14">
    <location>
        <begin position="341"/>
        <end position="361"/>
    </location>
</feature>
<dbReference type="PANTHER" id="PTHR45528">
    <property type="entry name" value="SENSOR HISTIDINE KINASE CPXA"/>
    <property type="match status" value="1"/>
</dbReference>
<evidence type="ECO:0000259" key="15">
    <source>
        <dbReference type="PROSITE" id="PS50109"/>
    </source>
</evidence>
<evidence type="ECO:0000256" key="6">
    <source>
        <dbReference type="ARBA" id="ARBA00022679"/>
    </source>
</evidence>
<dbReference type="PROSITE" id="PS50109">
    <property type="entry name" value="HIS_KIN"/>
    <property type="match status" value="1"/>
</dbReference>
<dbReference type="Pfam" id="PF02518">
    <property type="entry name" value="HATPase_c"/>
    <property type="match status" value="1"/>
</dbReference>
<dbReference type="FunFam" id="1.10.287.130:FF:000008">
    <property type="entry name" value="Two-component sensor histidine kinase"/>
    <property type="match status" value="1"/>
</dbReference>
<evidence type="ECO:0000259" key="16">
    <source>
        <dbReference type="PROSITE" id="PS50885"/>
    </source>
</evidence>
<evidence type="ECO:0000256" key="5">
    <source>
        <dbReference type="ARBA" id="ARBA00022553"/>
    </source>
</evidence>
<evidence type="ECO:0000256" key="4">
    <source>
        <dbReference type="ARBA" id="ARBA00022475"/>
    </source>
</evidence>
<evidence type="ECO:0000256" key="14">
    <source>
        <dbReference type="SAM" id="Phobius"/>
    </source>
</evidence>
<dbReference type="Gene3D" id="1.10.287.130">
    <property type="match status" value="1"/>
</dbReference>